<feature type="region of interest" description="Disordered" evidence="1">
    <location>
        <begin position="1"/>
        <end position="40"/>
    </location>
</feature>
<evidence type="ECO:0000313" key="3">
    <source>
        <dbReference type="EMBL" id="CAD9028887.1"/>
    </source>
</evidence>
<accession>A0A7S1J0H6</accession>
<proteinExistence type="predicted"/>
<evidence type="ECO:0000259" key="2">
    <source>
        <dbReference type="Pfam" id="PF02342"/>
    </source>
</evidence>
<reference evidence="3" key="1">
    <citation type="submission" date="2021-01" db="EMBL/GenBank/DDBJ databases">
        <authorList>
            <person name="Corre E."/>
            <person name="Pelletier E."/>
            <person name="Niang G."/>
            <person name="Scheremetjew M."/>
            <person name="Finn R."/>
            <person name="Kale V."/>
            <person name="Holt S."/>
            <person name="Cochrane G."/>
            <person name="Meng A."/>
            <person name="Brown T."/>
            <person name="Cohen L."/>
        </authorList>
    </citation>
    <scope>NUCLEOTIDE SEQUENCE</scope>
    <source>
        <strain evidence="3">NIES-381</strain>
    </source>
</reference>
<organism evidence="3">
    <name type="scientific">Eutreptiella gymnastica</name>
    <dbReference type="NCBI Taxonomy" id="73025"/>
    <lineage>
        <taxon>Eukaryota</taxon>
        <taxon>Discoba</taxon>
        <taxon>Euglenozoa</taxon>
        <taxon>Euglenida</taxon>
        <taxon>Spirocuta</taxon>
        <taxon>Euglenophyceae</taxon>
        <taxon>Eutreptiales</taxon>
        <taxon>Eutreptiaceae</taxon>
        <taxon>Eutreptiella</taxon>
    </lineage>
</organism>
<dbReference type="PANTHER" id="PTHR32097">
    <property type="entry name" value="CAMP-BINDING PROTEIN 1-RELATED"/>
    <property type="match status" value="1"/>
</dbReference>
<evidence type="ECO:0000256" key="1">
    <source>
        <dbReference type="SAM" id="MobiDB-lite"/>
    </source>
</evidence>
<gene>
    <name evidence="3" type="ORF">EGYM00392_LOCUS40023</name>
</gene>
<name>A0A7S1J0H6_9EUGL</name>
<dbReference type="Pfam" id="PF02342">
    <property type="entry name" value="TerD"/>
    <property type="match status" value="2"/>
</dbReference>
<dbReference type="EMBL" id="HBGA01107523">
    <property type="protein sequence ID" value="CAD9028887.1"/>
    <property type="molecule type" value="Transcribed_RNA"/>
</dbReference>
<feature type="domain" description="TerD" evidence="2">
    <location>
        <begin position="677"/>
        <end position="855"/>
    </location>
</feature>
<dbReference type="Gene3D" id="2.60.60.30">
    <property type="entry name" value="sav2460 like domains"/>
    <property type="match status" value="4"/>
</dbReference>
<dbReference type="CDD" id="cd06974">
    <property type="entry name" value="TerD_like"/>
    <property type="match status" value="1"/>
</dbReference>
<dbReference type="InterPro" id="IPR003325">
    <property type="entry name" value="TerD"/>
</dbReference>
<sequence length="866" mass="96943">MQAARTRGEGATSTLPKAFAGPLPPSTELIGAPPRAPKRKHRIVLSDPETAVAYRRVCQRPPEPAVDRTLIIHREAEEIAEDRVHDAVNEWISGTRPGRVLAQGESLDVLRGLRSPRYLWIGLKWALYRDPDLPAPDLRTLSLGLDATGKWRSERDILCDTNLVSPLEALQVSKPAMGRRDEQETLRLNLYKAQITGVREVVVFIYIRQGLRGGYSIEENLTSGAATVYDKFGNRYRDLAVVDLQPPFRSGVTCVEVLRLKNNGHTWVATAALNECSGDIRAQLDRFKPAEPNQLIDDQEQQTRSLCILKSKQNLWVTVSWMPMGPAGEWLKMDIVLACMDSSGRVIKYIVVNNSAFSVGRCWTEGPFKHVEIDLQRLQIPNLHSVSVFALLDEKSRAYPMGMKDIWDFNVQLAHRETADDVQELCTYYLPQHLMAETCVEVVKLIKGPNGTWTTFEAIGDGSIGGLDLLKSALREGTWLAEEEPSPVAKVRRPISLHVSHMTSCCVGVGWTCGGGLAMDLDLVVLGLGADGWLPSPRDLVYSKNPWNKHKTVWMKKLSEDGAGDGDDEVVVLQLWDIRIAVKQMLFMVMTRDRTRSLSSLTDCYIRMWDPDSGKAKNIFRHNVDLEQCDDVRAIEFGTITRSEGPANTEWVFQPAARPAVAASYDQIVTKYTKRQLSRGMWHPLPDGISQMRVSLGWDHHTTVHGIVDLDLLAFGLGKNNVLLSEDYCISRLNLRSANGSIEHLGDSVDGSDQDDDETIAINVSDVPQECAQIVFAVVIHDAVKRKQIFNQVPAMYLRVYRGFKEFFRVNLDDRDVGRFNTLEVGGMVQNDGKWAFKAKQLGSKQGHSGLYAQYGGQRSDLTWNK</sequence>
<dbReference type="PANTHER" id="PTHR32097:SF17">
    <property type="entry name" value="CAMP-BINDING PROTEIN 1-RELATED"/>
    <property type="match status" value="1"/>
</dbReference>
<feature type="domain" description="TerD" evidence="2">
    <location>
        <begin position="500"/>
        <end position="656"/>
    </location>
</feature>
<dbReference type="InterPro" id="IPR051324">
    <property type="entry name" value="Stress/Tellurium_Resist"/>
</dbReference>
<protein>
    <recommendedName>
        <fullName evidence="2">TerD domain-containing protein</fullName>
    </recommendedName>
</protein>
<dbReference type="AlphaFoldDB" id="A0A7S1J0H6"/>